<gene>
    <name evidence="3" type="ORF">COT03_01075</name>
</gene>
<name>A0A2M6YRQ5_9BACT</name>
<accession>A0A2M6YRQ5</accession>
<dbReference type="AlphaFoldDB" id="A0A2M6YRQ5"/>
<evidence type="ECO:0000313" key="4">
    <source>
        <dbReference type="Proteomes" id="UP000229502"/>
    </source>
</evidence>
<proteinExistence type="inferred from homology"/>
<dbReference type="Proteomes" id="UP000229502">
    <property type="component" value="Unassembled WGS sequence"/>
</dbReference>
<reference evidence="4" key="1">
    <citation type="submission" date="2017-09" db="EMBL/GenBank/DDBJ databases">
        <title>Depth-based differentiation of microbial function through sediment-hosted aquifers and enrichment of novel symbionts in the deep terrestrial subsurface.</title>
        <authorList>
            <person name="Probst A.J."/>
            <person name="Ladd B."/>
            <person name="Jarett J.K."/>
            <person name="Geller-Mcgrath D.E."/>
            <person name="Sieber C.M.K."/>
            <person name="Emerson J.B."/>
            <person name="Anantharaman K."/>
            <person name="Thomas B.C."/>
            <person name="Malmstrom R."/>
            <person name="Stieglmeier M."/>
            <person name="Klingl A."/>
            <person name="Woyke T."/>
            <person name="Ryan C.M."/>
            <person name="Banfield J.F."/>
        </authorList>
    </citation>
    <scope>NUCLEOTIDE SEQUENCE [LARGE SCALE GENOMIC DNA]</scope>
</reference>
<evidence type="ECO:0000313" key="3">
    <source>
        <dbReference type="EMBL" id="PIU35738.1"/>
    </source>
</evidence>
<comment type="similarity">
    <text evidence="1 2">Belongs to the phD/YefM antitoxin family.</text>
</comment>
<comment type="function">
    <text evidence="2">Antitoxin component of a type II toxin-antitoxin (TA) system.</text>
</comment>
<evidence type="ECO:0000256" key="2">
    <source>
        <dbReference type="RuleBase" id="RU362080"/>
    </source>
</evidence>
<comment type="caution">
    <text evidence="3">The sequence shown here is derived from an EMBL/GenBank/DDBJ whole genome shotgun (WGS) entry which is preliminary data.</text>
</comment>
<dbReference type="InterPro" id="IPR036165">
    <property type="entry name" value="YefM-like_sf"/>
</dbReference>
<evidence type="ECO:0000256" key="1">
    <source>
        <dbReference type="ARBA" id="ARBA00009981"/>
    </source>
</evidence>
<protein>
    <recommendedName>
        <fullName evidence="2">Antitoxin</fullName>
    </recommendedName>
</protein>
<dbReference type="InterPro" id="IPR006442">
    <property type="entry name" value="Antitoxin_Phd/YefM"/>
</dbReference>
<dbReference type="Pfam" id="PF02604">
    <property type="entry name" value="PhdYeFM_antitox"/>
    <property type="match status" value="1"/>
</dbReference>
<sequence length="98" mass="11360">MNNQISSIPQFVSVSDLQRDYPSLLKQLKKSQKPLLVLKKNVLEAVMLSPEAYKILQEKITEYEEKDALEAIRIYEEEKKAGKLKVAKRASDFFKDED</sequence>
<dbReference type="EMBL" id="PEWZ01000056">
    <property type="protein sequence ID" value="PIU35738.1"/>
    <property type="molecule type" value="Genomic_DNA"/>
</dbReference>
<dbReference type="SUPFAM" id="SSF143120">
    <property type="entry name" value="YefM-like"/>
    <property type="match status" value="1"/>
</dbReference>
<organism evidence="3 4">
    <name type="scientific">Candidatus Shapirobacteria bacterium CG07_land_8_20_14_0_80_39_18</name>
    <dbReference type="NCBI Taxonomy" id="1974882"/>
    <lineage>
        <taxon>Bacteria</taxon>
        <taxon>Candidatus Shapironibacteriota</taxon>
    </lineage>
</organism>
<dbReference type="Gene3D" id="3.40.1620.10">
    <property type="entry name" value="YefM-like domain"/>
    <property type="match status" value="1"/>
</dbReference>